<dbReference type="Proteomes" id="UP000095472">
    <property type="component" value="Chromosome"/>
</dbReference>
<reference evidence="1 2" key="1">
    <citation type="journal article" date="2016" name="Genome Announc.">
        <title>Draft Genome Sequence of the Thermotolerant Cyanobacterium Desertifilum sp. IPPAS B-1220.</title>
        <authorList>
            <person name="Mironov K.S."/>
            <person name="Sinetova M.A."/>
            <person name="Bolatkhan K."/>
            <person name="Zayadan B.K."/>
            <person name="Ustinova V.V."/>
            <person name="Kupriyanova E.V."/>
            <person name="Skrypnik A.N."/>
            <person name="Gogoleva N.E."/>
            <person name="Gogolev Y.V."/>
            <person name="Los D.A."/>
        </authorList>
    </citation>
    <scope>NUCLEOTIDE SEQUENCE [LARGE SCALE GENOMIC DNA]</scope>
    <source>
        <strain evidence="1 2">IPPAS B-1220</strain>
    </source>
</reference>
<protein>
    <submittedName>
        <fullName evidence="1">Response regulator</fullName>
    </submittedName>
</protein>
<dbReference type="EMBL" id="CP182909">
    <property type="protein sequence ID" value="XPM64680.1"/>
    <property type="molecule type" value="Genomic_DNA"/>
</dbReference>
<evidence type="ECO:0000313" key="1">
    <source>
        <dbReference type="EMBL" id="XPM64680.1"/>
    </source>
</evidence>
<keyword evidence="2" id="KW-1185">Reference proteome</keyword>
<accession>A0ACD5GVP1</accession>
<evidence type="ECO:0000313" key="2">
    <source>
        <dbReference type="Proteomes" id="UP000095472"/>
    </source>
</evidence>
<gene>
    <name evidence="1" type="ORF">BH720_001345</name>
</gene>
<organism evidence="1 2">
    <name type="scientific">Desertifilum tharense IPPAS B-1220</name>
    <dbReference type="NCBI Taxonomy" id="1781255"/>
    <lineage>
        <taxon>Bacteria</taxon>
        <taxon>Bacillati</taxon>
        <taxon>Cyanobacteriota</taxon>
        <taxon>Cyanophyceae</taxon>
        <taxon>Desertifilales</taxon>
        <taxon>Desertifilaceae</taxon>
        <taxon>Desertifilum</taxon>
    </lineage>
</organism>
<name>A0ACD5GVP1_9CYAN</name>
<proteinExistence type="predicted"/>
<sequence length="698" mass="77213">MAVKFIYVGTVQPWYAPDGKIGGIAIVADRVDELVEAREAALESTRYKSQFLANMSHEIRTPMNGVLGMAGLLLQTELSAKQREYAQTIRISAQHLLGIINDILDFSKLEAGEMKLEQLDFNLYTCLEEVIGLLIAPAEEKGLELAILFDPNLHQEYQGDPLRLRQILLNLVGNAIKFTEAGEAVIQVSLEAETSETAWVKIAVKDTGIGISQEHQAKLFQAFSQVDASTSRQYGGTGLGLAICHQLVQLMGGTIGYEPNQPQGSCFWFTIQLKKQKPRASQTEVVAQATLVNLRLLIVEGSAVVRQSLRCLTQAWGIPTDEAINSTAALRAMQTALIQGHPYDAILLDWQLASNGAVWLANALKADLAFAQTPIILMVPQSQQDKVETVLGIPANGYLHKPIRASGLLNCLMQVTNRHLLQLPPPQALTRLPQKAVKPLKILVAEDNPINQIVTLNQLQMLGYQAECVSNGLEVLEQLSEQDYDLVLMDCQMPQLDGYKATQELRRREGTCRHTIVIALTANALLVDRQKCLAAGMDDYLSKPIEQEDLADIIQRWTNTVEIVRPPIEVHNGQQEVPNSREDRPVMDWERLERVTRGNRKIQQKLLQIFIEKTPEDLQAIDRAIGAGDCAGLIQSSHRLKGSAANVGAQALSEIARQLEEDARQNQLAEAQKRAANLSAIFQQVQVLCNERFSSSIS</sequence>